<organism evidence="2 3">
    <name type="scientific">Streptococcus suis</name>
    <dbReference type="NCBI Taxonomy" id="1307"/>
    <lineage>
        <taxon>Bacteria</taxon>
        <taxon>Bacillati</taxon>
        <taxon>Bacillota</taxon>
        <taxon>Bacilli</taxon>
        <taxon>Lactobacillales</taxon>
        <taxon>Streptococcaceae</taxon>
        <taxon>Streptococcus</taxon>
    </lineage>
</organism>
<feature type="domain" description="SGNH hydrolase-type esterase" evidence="1">
    <location>
        <begin position="348"/>
        <end position="546"/>
    </location>
</feature>
<name>A0A4T2GIY4_STRSU</name>
<dbReference type="Proteomes" id="UP000305165">
    <property type="component" value="Unassembled WGS sequence"/>
</dbReference>
<evidence type="ECO:0000313" key="2">
    <source>
        <dbReference type="EMBL" id="TIH98173.1"/>
    </source>
</evidence>
<reference evidence="2 3" key="1">
    <citation type="submission" date="2019-04" db="EMBL/GenBank/DDBJ databases">
        <title>Genome analysis of Streptococcus suis strain WUSS424.</title>
        <authorList>
            <person name="Chen H."/>
            <person name="Gao X."/>
            <person name="Wu Z."/>
        </authorList>
    </citation>
    <scope>NUCLEOTIDE SEQUENCE [LARGE SCALE GENOMIC DNA]</scope>
    <source>
        <strain evidence="2 3">WUSS424</strain>
    </source>
</reference>
<dbReference type="Gene3D" id="3.40.50.1110">
    <property type="entry name" value="SGNH hydrolase"/>
    <property type="match status" value="1"/>
</dbReference>
<dbReference type="GO" id="GO:0016787">
    <property type="term" value="F:hydrolase activity"/>
    <property type="evidence" value="ECO:0007669"/>
    <property type="project" value="UniProtKB-KW"/>
</dbReference>
<accession>A0A4T2GIY4</accession>
<dbReference type="SUPFAM" id="SSF52266">
    <property type="entry name" value="SGNH hydrolase"/>
    <property type="match status" value="1"/>
</dbReference>
<evidence type="ECO:0000313" key="3">
    <source>
        <dbReference type="Proteomes" id="UP000305165"/>
    </source>
</evidence>
<dbReference type="AlphaFoldDB" id="A0A4T2GIY4"/>
<proteinExistence type="predicted"/>
<dbReference type="InterPro" id="IPR013830">
    <property type="entry name" value="SGNH_hydro"/>
</dbReference>
<protein>
    <submittedName>
        <fullName evidence="2">SGNH/GDSL hydrolase family protein</fullName>
    </submittedName>
</protein>
<dbReference type="OrthoDB" id="2537733at2"/>
<dbReference type="EMBL" id="SSXO01000007">
    <property type="protein sequence ID" value="TIH98173.1"/>
    <property type="molecule type" value="Genomic_DNA"/>
</dbReference>
<dbReference type="InterPro" id="IPR051532">
    <property type="entry name" value="Ester_Hydrolysis_Enzymes"/>
</dbReference>
<keyword evidence="2" id="KW-0378">Hydrolase</keyword>
<sequence length="563" mass="62052">MGIDNHLKVIKEGVFGRDVRQAIHDGIQQVYEDATVEHGNTDMEVAKARGEFGTLADHLKNIHAKLSSKSDESEIKQMLQNMASASPKGTFANIAALRQAKPNGDTGTYITTDNKNWNYWNGSDWVAGGIYQSSAVSPYDTFAFVAGDKPINFNNSSKIIEITGNNTYLVQGQVYAIVKESVPYPTSSAWIVIDTTTKRIKSAGNPTATDIIVGAIFNPDTTSPKITFNGMYSIDNLQALTNREVIPFSQYSLFTNNANIVFDSKRNVLKFPQTNVIMGSKENWVQAQELQLSGSAGYILFNTANNKFETGAANRQDLINVVGYYHLGRGYVHLNTTTLNMRIKKIACLGDSITEGVNAGGWQWHRYIDQWCKNNGIESTVVNLGIGGTSVCTSSYVTDQLQPFVNRLDTIPSDADVVVIFGGTNDWGNNATLGTISDTGISTFYGAYKHILEWLAINRPNAKVMTMTPLKRYYRGGGSVWVNAQTTPNNKGNLLQDYVRAVKEVSDLYAVPCVDLHNDSGLNPVIETVRTKFIGDGLHPTAEGNKKMYPIILDKMRPLLEYD</sequence>
<evidence type="ECO:0000259" key="1">
    <source>
        <dbReference type="Pfam" id="PF13472"/>
    </source>
</evidence>
<gene>
    <name evidence="2" type="ORF">FAJ39_10325</name>
</gene>
<comment type="caution">
    <text evidence="2">The sequence shown here is derived from an EMBL/GenBank/DDBJ whole genome shotgun (WGS) entry which is preliminary data.</text>
</comment>
<dbReference type="Pfam" id="PF13472">
    <property type="entry name" value="Lipase_GDSL_2"/>
    <property type="match status" value="1"/>
</dbReference>
<dbReference type="InterPro" id="IPR036514">
    <property type="entry name" value="SGNH_hydro_sf"/>
</dbReference>
<dbReference type="CDD" id="cd00229">
    <property type="entry name" value="SGNH_hydrolase"/>
    <property type="match status" value="1"/>
</dbReference>
<dbReference type="PANTHER" id="PTHR30383">
    <property type="entry name" value="THIOESTERASE 1/PROTEASE 1/LYSOPHOSPHOLIPASE L1"/>
    <property type="match status" value="1"/>
</dbReference>